<dbReference type="AlphaFoldDB" id="N9DFK7"/>
<comment type="caution">
    <text evidence="1">The sequence shown here is derived from an EMBL/GenBank/DDBJ whole genome shotgun (WGS) entry which is preliminary data.</text>
</comment>
<reference evidence="1 2" key="1">
    <citation type="submission" date="2013-02" db="EMBL/GenBank/DDBJ databases">
        <title>The Genome Sequence of Acinetobacter bouvetii CIP 107468.</title>
        <authorList>
            <consortium name="The Broad Institute Genome Sequencing Platform"/>
            <consortium name="The Broad Institute Genome Sequencing Center for Infectious Disease"/>
            <person name="Cerqueira G."/>
            <person name="Feldgarden M."/>
            <person name="Courvalin P."/>
            <person name="Perichon B."/>
            <person name="Grillot-Courvalin C."/>
            <person name="Clermont D."/>
            <person name="Rocha E."/>
            <person name="Yoon E.-J."/>
            <person name="Nemec A."/>
            <person name="Walker B."/>
            <person name="Young S.K."/>
            <person name="Zeng Q."/>
            <person name="Gargeya S."/>
            <person name="Fitzgerald M."/>
            <person name="Haas B."/>
            <person name="Abouelleil A."/>
            <person name="Alvarado L."/>
            <person name="Arachchi H.M."/>
            <person name="Berlin A.M."/>
            <person name="Chapman S.B."/>
            <person name="Dewar J."/>
            <person name="Goldberg J."/>
            <person name="Griggs A."/>
            <person name="Gujja S."/>
            <person name="Hansen M."/>
            <person name="Howarth C."/>
            <person name="Imamovic A."/>
            <person name="Larimer J."/>
            <person name="McCowan C."/>
            <person name="Murphy C."/>
            <person name="Neiman D."/>
            <person name="Pearson M."/>
            <person name="Priest M."/>
            <person name="Roberts A."/>
            <person name="Saif S."/>
            <person name="Shea T."/>
            <person name="Sisk P."/>
            <person name="Sykes S."/>
            <person name="Wortman J."/>
            <person name="Nusbaum C."/>
            <person name="Birren B."/>
        </authorList>
    </citation>
    <scope>NUCLEOTIDE SEQUENCE [LARGE SCALE GENOMIC DNA]</scope>
    <source>
        <strain evidence="1 2">CIP 107468</strain>
    </source>
</reference>
<dbReference type="PATRIC" id="fig|1120925.3.peg.3131"/>
<gene>
    <name evidence="1" type="ORF">F941_02987</name>
</gene>
<name>N9DFK7_9GAMM</name>
<keyword evidence="2" id="KW-1185">Reference proteome</keyword>
<dbReference type="Proteomes" id="UP000018460">
    <property type="component" value="Unassembled WGS sequence"/>
</dbReference>
<protein>
    <submittedName>
        <fullName evidence="1">Uncharacterized protein</fullName>
    </submittedName>
</protein>
<dbReference type="EMBL" id="APQD01000023">
    <property type="protein sequence ID" value="ENV81429.1"/>
    <property type="molecule type" value="Genomic_DNA"/>
</dbReference>
<proteinExistence type="predicted"/>
<accession>N9DFK7</accession>
<evidence type="ECO:0000313" key="2">
    <source>
        <dbReference type="Proteomes" id="UP000018460"/>
    </source>
</evidence>
<evidence type="ECO:0000313" key="1">
    <source>
        <dbReference type="EMBL" id="ENV81429.1"/>
    </source>
</evidence>
<organism evidence="1 2">
    <name type="scientific">Acinetobacter bouvetii DSM 14964 = CIP 107468</name>
    <dbReference type="NCBI Taxonomy" id="1120925"/>
    <lineage>
        <taxon>Bacteria</taxon>
        <taxon>Pseudomonadati</taxon>
        <taxon>Pseudomonadota</taxon>
        <taxon>Gammaproteobacteria</taxon>
        <taxon>Moraxellales</taxon>
        <taxon>Moraxellaceae</taxon>
        <taxon>Acinetobacter</taxon>
    </lineage>
</organism>
<sequence length="79" mass="8945">MRLALPLIRYLSAMGDIVGDVFMAAVAGVGKCRADVQQQDSDQNNFFHCEPLIIICLDESLMKHILCHEFRKVLLIQIK</sequence>